<feature type="transmembrane region" description="Helical" evidence="1">
    <location>
        <begin position="21"/>
        <end position="45"/>
    </location>
</feature>
<evidence type="ECO:0000313" key="2">
    <source>
        <dbReference type="EMBL" id="ASC70759.1"/>
    </source>
</evidence>
<name>A0A1Z3HKC1_9CYAN</name>
<dbReference type="STRING" id="1641165.XM38_26705"/>
<dbReference type="AlphaFoldDB" id="A0A1Z3HKC1"/>
<evidence type="ECO:0000313" key="3">
    <source>
        <dbReference type="Proteomes" id="UP000191901"/>
    </source>
</evidence>
<dbReference type="EMBL" id="CP021983">
    <property type="protein sequence ID" value="ASC70759.1"/>
    <property type="molecule type" value="Genomic_DNA"/>
</dbReference>
<evidence type="ECO:0008006" key="4">
    <source>
        <dbReference type="Google" id="ProtNLM"/>
    </source>
</evidence>
<keyword evidence="3" id="KW-1185">Reference proteome</keyword>
<protein>
    <recommendedName>
        <fullName evidence="4">DUF3566 domain-containing protein</fullName>
    </recommendedName>
</protein>
<accession>A0A1Z3HKC1</accession>
<feature type="transmembrane region" description="Helical" evidence="1">
    <location>
        <begin position="51"/>
        <end position="84"/>
    </location>
</feature>
<keyword evidence="1" id="KW-0812">Transmembrane</keyword>
<dbReference type="RefSeq" id="WP_080814117.1">
    <property type="nucleotide sequence ID" value="NZ_CP021983.2"/>
</dbReference>
<proteinExistence type="predicted"/>
<sequence>MALRKVTIRQVDIVSAGKIQAAILGAFALIIGVILGITVLITGFANERPGMAIIGFLGAVILLPLVYAFFGFVSGVIGALVYNLAANSVGGIQLEFKYDEGQL</sequence>
<dbReference type="KEGG" id="hhg:XM38_017050"/>
<keyword evidence="1" id="KW-1133">Transmembrane helix</keyword>
<gene>
    <name evidence="2" type="ORF">XM38_017050</name>
</gene>
<reference evidence="2 3" key="1">
    <citation type="journal article" date="2016" name="Biochim. Biophys. Acta">
        <title>Characterization of red-shifted phycobilisomes isolated from the chlorophyll f-containing cyanobacterium Halomicronema hongdechloris.</title>
        <authorList>
            <person name="Li Y."/>
            <person name="Lin Y."/>
            <person name="Garvey C.J."/>
            <person name="Birch D."/>
            <person name="Corkery R.W."/>
            <person name="Loughlin P.C."/>
            <person name="Scheer H."/>
            <person name="Willows R.D."/>
            <person name="Chen M."/>
        </authorList>
    </citation>
    <scope>NUCLEOTIDE SEQUENCE [LARGE SCALE GENOMIC DNA]</scope>
    <source>
        <strain evidence="2 3">C2206</strain>
    </source>
</reference>
<dbReference type="Proteomes" id="UP000191901">
    <property type="component" value="Chromosome"/>
</dbReference>
<evidence type="ECO:0000256" key="1">
    <source>
        <dbReference type="SAM" id="Phobius"/>
    </source>
</evidence>
<keyword evidence="1" id="KW-0472">Membrane</keyword>
<dbReference type="OrthoDB" id="6058951at2"/>
<organism evidence="2 3">
    <name type="scientific">Halomicronema hongdechloris C2206</name>
    <dbReference type="NCBI Taxonomy" id="1641165"/>
    <lineage>
        <taxon>Bacteria</taxon>
        <taxon>Bacillati</taxon>
        <taxon>Cyanobacteriota</taxon>
        <taxon>Cyanophyceae</taxon>
        <taxon>Nodosilineales</taxon>
        <taxon>Nodosilineaceae</taxon>
        <taxon>Halomicronema</taxon>
    </lineage>
</organism>